<gene>
    <name evidence="1" type="ORF">SDC9_195958</name>
</gene>
<protein>
    <submittedName>
        <fullName evidence="1">Uncharacterized protein</fullName>
    </submittedName>
</protein>
<comment type="caution">
    <text evidence="1">The sequence shown here is derived from an EMBL/GenBank/DDBJ whole genome shotgun (WGS) entry which is preliminary data.</text>
</comment>
<sequence>MLQIQAAFFRQRHASRGALDEARAHMGLQLGDVLADRGRRQAQAAARLGKAAALRDAMKDLQGGQSVHVILLCW</sequence>
<name>A0A645IAI2_9ZZZZ</name>
<organism evidence="1">
    <name type="scientific">bioreactor metagenome</name>
    <dbReference type="NCBI Taxonomy" id="1076179"/>
    <lineage>
        <taxon>unclassified sequences</taxon>
        <taxon>metagenomes</taxon>
        <taxon>ecological metagenomes</taxon>
    </lineage>
</organism>
<proteinExistence type="predicted"/>
<dbReference type="AlphaFoldDB" id="A0A645IAI2"/>
<accession>A0A645IAI2</accession>
<reference evidence="1" key="1">
    <citation type="submission" date="2019-08" db="EMBL/GenBank/DDBJ databases">
        <authorList>
            <person name="Kucharzyk K."/>
            <person name="Murdoch R.W."/>
            <person name="Higgins S."/>
            <person name="Loffler F."/>
        </authorList>
    </citation>
    <scope>NUCLEOTIDE SEQUENCE</scope>
</reference>
<dbReference type="EMBL" id="VSSQ01110610">
    <property type="protein sequence ID" value="MPN48351.1"/>
    <property type="molecule type" value="Genomic_DNA"/>
</dbReference>
<evidence type="ECO:0000313" key="1">
    <source>
        <dbReference type="EMBL" id="MPN48351.1"/>
    </source>
</evidence>